<dbReference type="EMBL" id="WNDP01000027">
    <property type="protein sequence ID" value="KAF1026189.1"/>
    <property type="molecule type" value="Genomic_DNA"/>
</dbReference>
<evidence type="ECO:0000313" key="1">
    <source>
        <dbReference type="EMBL" id="KAF1026189.1"/>
    </source>
</evidence>
<comment type="caution">
    <text evidence="1">The sequence shown here is derived from an EMBL/GenBank/DDBJ whole genome shotgun (WGS) entry which is preliminary data.</text>
</comment>
<sequence>MAITPKVLVPSKVMENTQQQQYTALNVTSIIDKCTVTNTSASNVVFSLNIVADGGTASNANILIKNRAIAPNQSYHCPEVVGHSMSVNAFISTIAGTASALTLRISGREIS</sequence>
<name>A0A833PIE7_ACIBZ</name>
<reference evidence="2" key="1">
    <citation type="journal article" date="2020" name="MBio">
        <title>Horizontal gene transfer to a defensive symbiont with a reduced genome amongst a multipartite beetle microbiome.</title>
        <authorList>
            <person name="Waterworth S.C."/>
            <person name="Florez L.V."/>
            <person name="Rees E.R."/>
            <person name="Hertweck C."/>
            <person name="Kaltenpoth M."/>
            <person name="Kwan J.C."/>
        </authorList>
    </citation>
    <scope>NUCLEOTIDE SEQUENCE [LARGE SCALE GENOMIC DNA]</scope>
</reference>
<dbReference type="AlphaFoldDB" id="A0A833PIE7"/>
<accession>A0A833PIE7</accession>
<gene>
    <name evidence="1" type="ORF">GAK29_01451</name>
</gene>
<evidence type="ECO:0000313" key="2">
    <source>
        <dbReference type="Proteomes" id="UP000490535"/>
    </source>
</evidence>
<protein>
    <submittedName>
        <fullName evidence="1">Uncharacterized protein</fullName>
    </submittedName>
</protein>
<proteinExistence type="predicted"/>
<dbReference type="Proteomes" id="UP000490535">
    <property type="component" value="Unassembled WGS sequence"/>
</dbReference>
<organism evidence="1 2">
    <name type="scientific">Acinetobacter bereziniae</name>
    <name type="common">Acinetobacter genomosp. 10</name>
    <dbReference type="NCBI Taxonomy" id="106648"/>
    <lineage>
        <taxon>Bacteria</taxon>
        <taxon>Pseudomonadati</taxon>
        <taxon>Pseudomonadota</taxon>
        <taxon>Gammaproteobacteria</taxon>
        <taxon>Moraxellales</taxon>
        <taxon>Moraxellaceae</taxon>
        <taxon>Acinetobacter</taxon>
    </lineage>
</organism>